<feature type="compositionally biased region" description="Basic and acidic residues" evidence="7">
    <location>
        <begin position="414"/>
        <end position="428"/>
    </location>
</feature>
<evidence type="ECO:0000256" key="4">
    <source>
        <dbReference type="ARBA" id="ARBA00023121"/>
    </source>
</evidence>
<evidence type="ECO:0000256" key="5">
    <source>
        <dbReference type="RuleBase" id="RU003844"/>
    </source>
</evidence>
<evidence type="ECO:0000256" key="6">
    <source>
        <dbReference type="RuleBase" id="RU003845"/>
    </source>
</evidence>
<evidence type="ECO:0000313" key="9">
    <source>
        <dbReference type="Proteomes" id="UP001205998"/>
    </source>
</evidence>
<protein>
    <recommendedName>
        <fullName evidence="6">Oxysterol-binding protein</fullName>
    </recommendedName>
</protein>
<feature type="region of interest" description="Disordered" evidence="7">
    <location>
        <begin position="1"/>
        <end position="26"/>
    </location>
</feature>
<dbReference type="GO" id="GO:0015485">
    <property type="term" value="F:cholesterol binding"/>
    <property type="evidence" value="ECO:0007669"/>
    <property type="project" value="TreeGrafter"/>
</dbReference>
<dbReference type="InterPro" id="IPR000648">
    <property type="entry name" value="Oxysterol-bd"/>
</dbReference>
<keyword evidence="3 6" id="KW-0445">Lipid transport</keyword>
<evidence type="ECO:0000256" key="7">
    <source>
        <dbReference type="SAM" id="MobiDB-lite"/>
    </source>
</evidence>
<dbReference type="PANTHER" id="PTHR10972">
    <property type="entry name" value="OXYSTEROL-BINDING PROTEIN-RELATED"/>
    <property type="match status" value="1"/>
</dbReference>
<evidence type="ECO:0000313" key="8">
    <source>
        <dbReference type="EMBL" id="KAI5612360.1"/>
    </source>
</evidence>
<dbReference type="InterPro" id="IPR037239">
    <property type="entry name" value="OSBP_sf"/>
</dbReference>
<keyword evidence="2 6" id="KW-0813">Transport</keyword>
<reference evidence="8" key="1">
    <citation type="submission" date="2018-07" db="EMBL/GenBank/DDBJ databases">
        <title>Comparative genomics of catfishes provides insights into carnivory and benthic adaptation.</title>
        <authorList>
            <person name="Zhang Y."/>
            <person name="Wang D."/>
            <person name="Peng Z."/>
            <person name="Zheng S."/>
            <person name="Shao F."/>
            <person name="Tao W."/>
        </authorList>
    </citation>
    <scope>NUCLEOTIDE SEQUENCE</scope>
    <source>
        <strain evidence="8">Chongqing</strain>
    </source>
</reference>
<evidence type="ECO:0000256" key="3">
    <source>
        <dbReference type="ARBA" id="ARBA00023055"/>
    </source>
</evidence>
<dbReference type="SUPFAM" id="SSF144000">
    <property type="entry name" value="Oxysterol-binding protein-like"/>
    <property type="match status" value="1"/>
</dbReference>
<feature type="region of interest" description="Disordered" evidence="7">
    <location>
        <begin position="511"/>
        <end position="531"/>
    </location>
</feature>
<sequence>MNGSATLLASTPSRAHTREQGKERLSRVNLETSKNTKLEAAMHTGKLVEPEVRPYIHRETHADLCIDADLAKGPCSQEHQFQERQARLREGPCSSGSLWLSDYTMNNEDEFYDAVTGLDSDESCEGTSEASFKDAVVDAGAEKNNGTVQANGIKKRRSNLPAPMFSRNNFSIWNILKKCIGLELSKITMPIVFNEPLSFLQRISEYMEHTYLIYKACAESDSIERMQAVAAFAVSAVASQWDRTGKPFNPLLGETYELAREDQGFRLISEQVSHHPPISAFHAEGLAGDFLFHGSIYPKLKFWGKSVEAEPKGTITLELPKHNEAYTWSNPFCCVHNVIVGKLWIEQYGTVEILNHSTGEKCVLNFKPCGMFGKELHRVEGYIQDKSKKKRCVIYGKWTECIWSVDPQVYESHRRNDKKAEAKKQKPEEADDAENDDADDMPEVQETVAVIPGSTLLWRVCPRPSHSAEMYNFTNFAITLNELEPGMEGILPQTDCRLRPDIRAMEIGDMDEASREKERLEEKQRAARKDRAKENEEWSTRWFELGTNPYTGSQDWLYTGGYFDRKFTDCPDIY</sequence>
<comment type="caution">
    <text evidence="8">The sequence shown here is derived from an EMBL/GenBank/DDBJ whole genome shotgun (WGS) entry which is preliminary data.</text>
</comment>
<dbReference type="Gene3D" id="2.40.160.120">
    <property type="match status" value="1"/>
</dbReference>
<dbReference type="FunFam" id="2.40.160.120:FF:000005">
    <property type="entry name" value="Oxysterol-binding protein"/>
    <property type="match status" value="1"/>
</dbReference>
<dbReference type="GO" id="GO:0006869">
    <property type="term" value="P:lipid transport"/>
    <property type="evidence" value="ECO:0007669"/>
    <property type="project" value="UniProtKB-KW"/>
</dbReference>
<comment type="similarity">
    <text evidence="1 5">Belongs to the OSBP family.</text>
</comment>
<dbReference type="InterPro" id="IPR018494">
    <property type="entry name" value="Oxysterol-bd_CS"/>
</dbReference>
<dbReference type="GO" id="GO:0097038">
    <property type="term" value="C:perinuclear endoplasmic reticulum"/>
    <property type="evidence" value="ECO:0007669"/>
    <property type="project" value="TreeGrafter"/>
</dbReference>
<dbReference type="PROSITE" id="PS01013">
    <property type="entry name" value="OSBP"/>
    <property type="match status" value="1"/>
</dbReference>
<evidence type="ECO:0000256" key="2">
    <source>
        <dbReference type="ARBA" id="ARBA00022448"/>
    </source>
</evidence>
<dbReference type="AlphaFoldDB" id="A0AAD5AA92"/>
<feature type="compositionally biased region" description="Acidic residues" evidence="7">
    <location>
        <begin position="429"/>
        <end position="440"/>
    </location>
</feature>
<dbReference type="GO" id="GO:0005886">
    <property type="term" value="C:plasma membrane"/>
    <property type="evidence" value="ECO:0007669"/>
    <property type="project" value="TreeGrafter"/>
</dbReference>
<dbReference type="EMBL" id="MU564352">
    <property type="protein sequence ID" value="KAI5612360.1"/>
    <property type="molecule type" value="Genomic_DNA"/>
</dbReference>
<feature type="compositionally biased region" description="Polar residues" evidence="7">
    <location>
        <begin position="1"/>
        <end position="14"/>
    </location>
</feature>
<dbReference type="GO" id="GO:0005829">
    <property type="term" value="C:cytosol"/>
    <property type="evidence" value="ECO:0007669"/>
    <property type="project" value="TreeGrafter"/>
</dbReference>
<accession>A0AAD5AA92</accession>
<proteinExistence type="inferred from homology"/>
<dbReference type="Proteomes" id="UP001205998">
    <property type="component" value="Unassembled WGS sequence"/>
</dbReference>
<keyword evidence="4" id="KW-0446">Lipid-binding</keyword>
<name>A0AAD5AA92_SILAS</name>
<gene>
    <name evidence="8" type="ORF">C0J50_1028</name>
</gene>
<dbReference type="Pfam" id="PF01237">
    <property type="entry name" value="Oxysterol_BP"/>
    <property type="match status" value="1"/>
</dbReference>
<organism evidence="8 9">
    <name type="scientific">Silurus asotus</name>
    <name type="common">Amur catfish</name>
    <name type="synonym">Parasilurus asotus</name>
    <dbReference type="NCBI Taxonomy" id="30991"/>
    <lineage>
        <taxon>Eukaryota</taxon>
        <taxon>Metazoa</taxon>
        <taxon>Chordata</taxon>
        <taxon>Craniata</taxon>
        <taxon>Vertebrata</taxon>
        <taxon>Euteleostomi</taxon>
        <taxon>Actinopterygii</taxon>
        <taxon>Neopterygii</taxon>
        <taxon>Teleostei</taxon>
        <taxon>Ostariophysi</taxon>
        <taxon>Siluriformes</taxon>
        <taxon>Siluridae</taxon>
        <taxon>Silurus</taxon>
    </lineage>
</organism>
<keyword evidence="9" id="KW-1185">Reference proteome</keyword>
<dbReference type="PANTHER" id="PTHR10972:SF153">
    <property type="entry name" value="OXYSTEROL-BINDING PROTEIN-RELATED PROTEIN 2"/>
    <property type="match status" value="1"/>
</dbReference>
<evidence type="ECO:0000256" key="1">
    <source>
        <dbReference type="ARBA" id="ARBA00008842"/>
    </source>
</evidence>
<feature type="region of interest" description="Disordered" evidence="7">
    <location>
        <begin position="414"/>
        <end position="440"/>
    </location>
</feature>
<dbReference type="FunFam" id="3.30.70.3490:FF:000003">
    <property type="entry name" value="Oxysterol-binding protein"/>
    <property type="match status" value="1"/>
</dbReference>
<feature type="compositionally biased region" description="Basic and acidic residues" evidence="7">
    <location>
        <begin position="16"/>
        <end position="26"/>
    </location>
</feature>
<dbReference type="Gene3D" id="3.30.70.3490">
    <property type="match status" value="1"/>
</dbReference>